<protein>
    <submittedName>
        <fullName evidence="3">Vacuolar protein sorting-associated protein 13C</fullName>
    </submittedName>
</protein>
<sequence>MYMSPIWQGVIQMYSVVLGLEVLGNPVGFVRGLKKGTVGLFYHPLQGAVLGPEEFMEGVVLGSREFVGGTVGGISGVLGKVTGVLGDTAANLTMDEEFQSQRKRERTRGNVGQSLEGAARGVFAGVTGVISQPIKGAKKEGLLGLVKGAGKGVLGLVLRPTGGLIDLTSATFNAVQRKTKVGNYDITQLRPPRFIGQPKFVSPYSPHKAEGYALFLALENGRLSGDGDIYFDFVELEENPLRNLLVTNNRFLVIKRNAMFDRFEEEEVVMFRDMCGKTRAERSRVVVPVLEEQGWFLSSKKKLQTSSRQLEVPSPKKAAEIVSLVNQAYQEYRTTQTKKSS</sequence>
<evidence type="ECO:0000256" key="1">
    <source>
        <dbReference type="ARBA" id="ARBA00006545"/>
    </source>
</evidence>
<dbReference type="AlphaFoldDB" id="A0AA35RMP3"/>
<name>A0AA35RMP3_GEOBA</name>
<accession>A0AA35RMP3</accession>
<dbReference type="EMBL" id="CASHTH010001309">
    <property type="protein sequence ID" value="CAI8013912.1"/>
    <property type="molecule type" value="Genomic_DNA"/>
</dbReference>
<dbReference type="InterPro" id="IPR056748">
    <property type="entry name" value="VPS13-like_C"/>
</dbReference>
<comment type="caution">
    <text evidence="3">The sequence shown here is derived from an EMBL/GenBank/DDBJ whole genome shotgun (WGS) entry which is preliminary data.</text>
</comment>
<evidence type="ECO:0000259" key="2">
    <source>
        <dbReference type="Pfam" id="PF25037"/>
    </source>
</evidence>
<evidence type="ECO:0000313" key="3">
    <source>
        <dbReference type="EMBL" id="CAI8013912.1"/>
    </source>
</evidence>
<evidence type="ECO:0000313" key="4">
    <source>
        <dbReference type="Proteomes" id="UP001174909"/>
    </source>
</evidence>
<dbReference type="GO" id="GO:0006623">
    <property type="term" value="P:protein targeting to vacuole"/>
    <property type="evidence" value="ECO:0007669"/>
    <property type="project" value="TreeGrafter"/>
</dbReference>
<dbReference type="Pfam" id="PF25037">
    <property type="entry name" value="VPS13_C"/>
    <property type="match status" value="1"/>
</dbReference>
<comment type="similarity">
    <text evidence="1">Belongs to the VPS13 family.</text>
</comment>
<dbReference type="PANTHER" id="PTHR16166">
    <property type="entry name" value="VACUOLAR PROTEIN SORTING-ASSOCIATED PROTEIN VPS13"/>
    <property type="match status" value="1"/>
</dbReference>
<proteinExistence type="inferred from homology"/>
<reference evidence="3" key="1">
    <citation type="submission" date="2023-03" db="EMBL/GenBank/DDBJ databases">
        <authorList>
            <person name="Steffen K."/>
            <person name="Cardenas P."/>
        </authorList>
    </citation>
    <scope>NUCLEOTIDE SEQUENCE</scope>
</reference>
<dbReference type="GO" id="GO:0045053">
    <property type="term" value="P:protein retention in Golgi apparatus"/>
    <property type="evidence" value="ECO:0007669"/>
    <property type="project" value="TreeGrafter"/>
</dbReference>
<feature type="domain" description="Intermembrane lipid transfer protein VPS13-like C-terminal" evidence="2">
    <location>
        <begin position="189"/>
        <end position="298"/>
    </location>
</feature>
<dbReference type="PANTHER" id="PTHR16166:SF93">
    <property type="entry name" value="INTERMEMBRANE LIPID TRANSFER PROTEIN VPS13"/>
    <property type="match status" value="1"/>
</dbReference>
<dbReference type="Proteomes" id="UP001174909">
    <property type="component" value="Unassembled WGS sequence"/>
</dbReference>
<gene>
    <name evidence="3" type="ORF">GBAR_LOCUS8757</name>
</gene>
<dbReference type="InterPro" id="IPR026847">
    <property type="entry name" value="VPS13"/>
</dbReference>
<organism evidence="3 4">
    <name type="scientific">Geodia barretti</name>
    <name type="common">Barrett's horny sponge</name>
    <dbReference type="NCBI Taxonomy" id="519541"/>
    <lineage>
        <taxon>Eukaryota</taxon>
        <taxon>Metazoa</taxon>
        <taxon>Porifera</taxon>
        <taxon>Demospongiae</taxon>
        <taxon>Heteroscleromorpha</taxon>
        <taxon>Tetractinellida</taxon>
        <taxon>Astrophorina</taxon>
        <taxon>Geodiidae</taxon>
        <taxon>Geodia</taxon>
    </lineage>
</organism>
<keyword evidence="4" id="KW-1185">Reference proteome</keyword>